<evidence type="ECO:0000313" key="2">
    <source>
        <dbReference type="EMBL" id="WFP89695.1"/>
    </source>
</evidence>
<protein>
    <submittedName>
        <fullName evidence="2">Phosphoadenosine phosphosulfate reductase family protein</fullName>
    </submittedName>
</protein>
<dbReference type="InterPro" id="IPR014729">
    <property type="entry name" value="Rossmann-like_a/b/a_fold"/>
</dbReference>
<dbReference type="SUPFAM" id="SSF52402">
    <property type="entry name" value="Adenine nucleotide alpha hydrolases-like"/>
    <property type="match status" value="1"/>
</dbReference>
<accession>A0ABY8HDS7</accession>
<dbReference type="RefSeq" id="WP_064817020.1">
    <property type="nucleotide sequence ID" value="NZ_CP015880.1"/>
</dbReference>
<sequence length="336" mass="37913">MSGFAHLVSVSGGKDSTATYLRAMERGLPFQAVFADTGNEHEATYDAVRRLPQLTGGPDIIWVKADFTEKLARKREYVARRWPMEGVPDAKVQMALALLHPTGVPFLDLCLWKTRFPSAKTRFCTDELKISPMFHDVQRPLLEAGRKLISWQGVRAAESIARSDLPRLQRINPVPHSLPKALQDLGAQWVAYAYRPLISWSVEDVFAYADRFGIPRNFLYALGFTRVGCFPCVMCRKEEMRLIGTRFPEHVDRLANWEALVSDVSKRGNSTFFNVTDDPLLANGWQSDDYDWSLSRTGIRARVEWSKTSRGGLQYDAFLAAAENIGTSCNEWGACE</sequence>
<name>A0ABY8HDS7_ENSAD</name>
<dbReference type="EMBL" id="CP121308">
    <property type="protein sequence ID" value="WFP89695.1"/>
    <property type="molecule type" value="Genomic_DNA"/>
</dbReference>
<keyword evidence="3" id="KW-1185">Reference proteome</keyword>
<evidence type="ECO:0000313" key="3">
    <source>
        <dbReference type="Proteomes" id="UP001214094"/>
    </source>
</evidence>
<dbReference type="GeneID" id="29519098"/>
<feature type="domain" description="Phosphoadenosine phosphosulphate reductase" evidence="1">
    <location>
        <begin position="7"/>
        <end position="233"/>
    </location>
</feature>
<dbReference type="Proteomes" id="UP001214094">
    <property type="component" value="Chromosome"/>
</dbReference>
<proteinExistence type="predicted"/>
<evidence type="ECO:0000259" key="1">
    <source>
        <dbReference type="Pfam" id="PF01507"/>
    </source>
</evidence>
<dbReference type="Gene3D" id="3.40.50.620">
    <property type="entry name" value="HUPs"/>
    <property type="match status" value="1"/>
</dbReference>
<dbReference type="InterPro" id="IPR002500">
    <property type="entry name" value="PAPS_reduct_dom"/>
</dbReference>
<dbReference type="PANTHER" id="PTHR43196">
    <property type="entry name" value="SULFATE ADENYLYLTRANSFERASE SUBUNIT 2"/>
    <property type="match status" value="1"/>
</dbReference>
<dbReference type="PANTHER" id="PTHR43196:SF2">
    <property type="entry name" value="PHOSPHOADENOSINE PHOSPHOSULFATE REDUCTASE"/>
    <property type="match status" value="1"/>
</dbReference>
<dbReference type="Pfam" id="PF01507">
    <property type="entry name" value="PAPS_reduct"/>
    <property type="match status" value="1"/>
</dbReference>
<dbReference type="InterPro" id="IPR050128">
    <property type="entry name" value="Sulfate_adenylyltrnsfr_sub2"/>
</dbReference>
<organism evidence="2 3">
    <name type="scientific">Ensifer adhaerens</name>
    <name type="common">Sinorhizobium morelense</name>
    <dbReference type="NCBI Taxonomy" id="106592"/>
    <lineage>
        <taxon>Bacteria</taxon>
        <taxon>Pseudomonadati</taxon>
        <taxon>Pseudomonadota</taxon>
        <taxon>Alphaproteobacteria</taxon>
        <taxon>Hyphomicrobiales</taxon>
        <taxon>Rhizobiaceae</taxon>
        <taxon>Sinorhizobium/Ensifer group</taxon>
        <taxon>Ensifer</taxon>
    </lineage>
</organism>
<reference evidence="2 3" key="1">
    <citation type="submission" date="2023-03" db="EMBL/GenBank/DDBJ databases">
        <title>Comparative genome and transcriptome analysis combination mining strategies for increasing vitamin B12 production of Ensifer adhaerens strain.</title>
        <authorList>
            <person name="Yongheng L."/>
        </authorList>
    </citation>
    <scope>NUCLEOTIDE SEQUENCE [LARGE SCALE GENOMIC DNA]</scope>
    <source>
        <strain evidence="2 3">Casida A-T305</strain>
    </source>
</reference>
<gene>
    <name evidence="2" type="ORF">P4B07_14140</name>
</gene>